<dbReference type="AlphaFoldDB" id="A0A0G1C9D6"/>
<sequence>MLTKKFTLPDPEVARKETQKRLNLLNEFLPSFLPISTAVVSFGSLATGRNYSVHKDSDIDLLILTTPEKAKQISDLKLFDEKQLGLYIEGYEREIARQFSLNFIKEEVSLECHFWDESAYLDTISLLKAETMRFRSSDTTPSTNYSYSFDGSEYVTEPPSMRKDKWIISPFPTYLEKENKFYPCRPLTNVLGNPFIVHGENVLKDKINSLWTLIVKKLVENRSPVDLSECNILKSLPGHWKFSPETEQYVMTRTEQELQKLGIPFKK</sequence>
<feature type="domain" description="Polymerase nucleotidyl transferase" evidence="1">
    <location>
        <begin position="25"/>
        <end position="107"/>
    </location>
</feature>
<dbReference type="SUPFAM" id="SSF81301">
    <property type="entry name" value="Nucleotidyltransferase"/>
    <property type="match status" value="1"/>
</dbReference>
<evidence type="ECO:0000313" key="3">
    <source>
        <dbReference type="Proteomes" id="UP000034810"/>
    </source>
</evidence>
<dbReference type="EMBL" id="LCFA01000011">
    <property type="protein sequence ID" value="KKS82265.1"/>
    <property type="molecule type" value="Genomic_DNA"/>
</dbReference>
<dbReference type="Proteomes" id="UP000034810">
    <property type="component" value="Unassembled WGS sequence"/>
</dbReference>
<reference evidence="2 3" key="1">
    <citation type="journal article" date="2015" name="Nature">
        <title>rRNA introns, odd ribosomes, and small enigmatic genomes across a large radiation of phyla.</title>
        <authorList>
            <person name="Brown C.T."/>
            <person name="Hug L.A."/>
            <person name="Thomas B.C."/>
            <person name="Sharon I."/>
            <person name="Castelle C.J."/>
            <person name="Singh A."/>
            <person name="Wilkins M.J."/>
            <person name="Williams K.H."/>
            <person name="Banfield J.F."/>
        </authorList>
    </citation>
    <scope>NUCLEOTIDE SEQUENCE [LARGE SCALE GENOMIC DNA]</scope>
</reference>
<dbReference type="CDD" id="cd05403">
    <property type="entry name" value="NT_KNTase_like"/>
    <property type="match status" value="1"/>
</dbReference>
<proteinExistence type="predicted"/>
<dbReference type="InterPro" id="IPR043519">
    <property type="entry name" value="NT_sf"/>
</dbReference>
<dbReference type="Gene3D" id="3.30.460.10">
    <property type="entry name" value="Beta Polymerase, domain 2"/>
    <property type="match status" value="1"/>
</dbReference>
<comment type="caution">
    <text evidence="2">The sequence shown here is derived from an EMBL/GenBank/DDBJ whole genome shotgun (WGS) entry which is preliminary data.</text>
</comment>
<evidence type="ECO:0000313" key="2">
    <source>
        <dbReference type="EMBL" id="KKS82265.1"/>
    </source>
</evidence>
<protein>
    <recommendedName>
        <fullName evidence="1">Polymerase nucleotidyl transferase domain-containing protein</fullName>
    </recommendedName>
</protein>
<dbReference type="GO" id="GO:0016779">
    <property type="term" value="F:nucleotidyltransferase activity"/>
    <property type="evidence" value="ECO:0007669"/>
    <property type="project" value="InterPro"/>
</dbReference>
<accession>A0A0G1C9D6</accession>
<organism evidence="2 3">
    <name type="scientific">Candidatus Wolfebacteria bacterium GW2011_GWC1_43_10</name>
    <dbReference type="NCBI Taxonomy" id="1619011"/>
    <lineage>
        <taxon>Bacteria</taxon>
        <taxon>Candidatus Wolfeibacteriota</taxon>
    </lineage>
</organism>
<evidence type="ECO:0000259" key="1">
    <source>
        <dbReference type="Pfam" id="PF01909"/>
    </source>
</evidence>
<gene>
    <name evidence="2" type="ORF">UV58_C0011G0019</name>
</gene>
<dbReference type="Pfam" id="PF01909">
    <property type="entry name" value="NTP_transf_2"/>
    <property type="match status" value="1"/>
</dbReference>
<dbReference type="InterPro" id="IPR002934">
    <property type="entry name" value="Polymerase_NTP_transf_dom"/>
</dbReference>
<name>A0A0G1C9D6_9BACT</name>